<feature type="transmembrane region" description="Helical" evidence="2">
    <location>
        <begin position="233"/>
        <end position="250"/>
    </location>
</feature>
<dbReference type="AlphaFoldDB" id="A0AAD9D8R5"/>
<feature type="transmembrane region" description="Helical" evidence="2">
    <location>
        <begin position="155"/>
        <end position="178"/>
    </location>
</feature>
<evidence type="ECO:0000313" key="3">
    <source>
        <dbReference type="EMBL" id="KAK1737010.1"/>
    </source>
</evidence>
<protein>
    <submittedName>
        <fullName evidence="3">Uncharacterized protein</fullName>
    </submittedName>
</protein>
<proteinExistence type="predicted"/>
<keyword evidence="2" id="KW-0812">Transmembrane</keyword>
<gene>
    <name evidence="3" type="ORF">QTG54_012455</name>
</gene>
<dbReference type="EMBL" id="JATAAI010000027">
    <property type="protein sequence ID" value="KAK1737010.1"/>
    <property type="molecule type" value="Genomic_DNA"/>
</dbReference>
<feature type="region of interest" description="Disordered" evidence="1">
    <location>
        <begin position="321"/>
        <end position="377"/>
    </location>
</feature>
<feature type="transmembrane region" description="Helical" evidence="2">
    <location>
        <begin position="199"/>
        <end position="218"/>
    </location>
</feature>
<evidence type="ECO:0000256" key="1">
    <source>
        <dbReference type="SAM" id="MobiDB-lite"/>
    </source>
</evidence>
<keyword evidence="4" id="KW-1185">Reference proteome</keyword>
<sequence length="377" mass="42828">MIRRLLHETRRRCLRGCCDWRRRHNTTPLTSLAYVQIIAAKFLLEVLGAAGAVWGNCDMFFLRTTEEGNRISRIYATIIGCIFLIRYYWHAKHRFQTGGDFMIPKEHHRRTHRLEFAQIHASKFILQVLGGGGAVWGSSEVLTLRNAATTSEWRIASIVVGCIFLIRWMFQMSAYCLCFSGRWVDPTTFLLTALRFYDAFIVTFILEVLGAAGAVWGASEIATLRNPETNDRWRIIASVVGIIFLFRWIVHLRAFIQSENTSPITVKNDDEVKDLDAEIGDLVLNESTSTEVSADTNNEEYPILNEAISVSDQTLPSMLRQPSGILDRQTSVERPTTPILDRQPSGVLHRQISERNSPPPSPKHFFPASPPLRQLDP</sequence>
<accession>A0AAD9D8R5</accession>
<name>A0AAD9D8R5_9STRA</name>
<comment type="caution">
    <text evidence="3">The sequence shown here is derived from an EMBL/GenBank/DDBJ whole genome shotgun (WGS) entry which is preliminary data.</text>
</comment>
<feature type="transmembrane region" description="Helical" evidence="2">
    <location>
        <begin position="74"/>
        <end position="89"/>
    </location>
</feature>
<dbReference type="Proteomes" id="UP001224775">
    <property type="component" value="Unassembled WGS sequence"/>
</dbReference>
<evidence type="ECO:0000313" key="4">
    <source>
        <dbReference type="Proteomes" id="UP001224775"/>
    </source>
</evidence>
<organism evidence="3 4">
    <name type="scientific">Skeletonema marinoi</name>
    <dbReference type="NCBI Taxonomy" id="267567"/>
    <lineage>
        <taxon>Eukaryota</taxon>
        <taxon>Sar</taxon>
        <taxon>Stramenopiles</taxon>
        <taxon>Ochrophyta</taxon>
        <taxon>Bacillariophyta</taxon>
        <taxon>Coscinodiscophyceae</taxon>
        <taxon>Thalassiosirophycidae</taxon>
        <taxon>Thalassiosirales</taxon>
        <taxon>Skeletonemataceae</taxon>
        <taxon>Skeletonema</taxon>
        <taxon>Skeletonema marinoi-dohrnii complex</taxon>
    </lineage>
</organism>
<reference evidence="3" key="1">
    <citation type="submission" date="2023-06" db="EMBL/GenBank/DDBJ databases">
        <title>Survivors Of The Sea: Transcriptome response of Skeletonema marinoi to long-term dormancy.</title>
        <authorList>
            <person name="Pinder M.I.M."/>
            <person name="Kourtchenko O."/>
            <person name="Robertson E.K."/>
            <person name="Larsson T."/>
            <person name="Maumus F."/>
            <person name="Osuna-Cruz C.M."/>
            <person name="Vancaester E."/>
            <person name="Stenow R."/>
            <person name="Vandepoele K."/>
            <person name="Ploug H."/>
            <person name="Bruchert V."/>
            <person name="Godhe A."/>
            <person name="Topel M."/>
        </authorList>
    </citation>
    <scope>NUCLEOTIDE SEQUENCE</scope>
    <source>
        <strain evidence="3">R05AC</strain>
    </source>
</reference>
<evidence type="ECO:0000256" key="2">
    <source>
        <dbReference type="SAM" id="Phobius"/>
    </source>
</evidence>
<feature type="transmembrane region" description="Helical" evidence="2">
    <location>
        <begin position="31"/>
        <end position="54"/>
    </location>
</feature>
<keyword evidence="2" id="KW-0472">Membrane</keyword>
<keyword evidence="2" id="KW-1133">Transmembrane helix</keyword>